<dbReference type="Proteomes" id="UP001314796">
    <property type="component" value="Unassembled WGS sequence"/>
</dbReference>
<evidence type="ECO:0000313" key="2">
    <source>
        <dbReference type="EMBL" id="MBM7613599.1"/>
    </source>
</evidence>
<proteinExistence type="predicted"/>
<keyword evidence="1" id="KW-0472">Membrane</keyword>
<organism evidence="2 3">
    <name type="scientific">Alkaliphilus hydrothermalis</name>
    <dbReference type="NCBI Taxonomy" id="1482730"/>
    <lineage>
        <taxon>Bacteria</taxon>
        <taxon>Bacillati</taxon>
        <taxon>Bacillota</taxon>
        <taxon>Clostridia</taxon>
        <taxon>Peptostreptococcales</taxon>
        <taxon>Natronincolaceae</taxon>
        <taxon>Alkaliphilus</taxon>
    </lineage>
</organism>
<comment type="caution">
    <text evidence="2">The sequence shown here is derived from an EMBL/GenBank/DDBJ whole genome shotgun (WGS) entry which is preliminary data.</text>
</comment>
<name>A0ABS2NLY7_9FIRM</name>
<keyword evidence="1" id="KW-1133">Transmembrane helix</keyword>
<evidence type="ECO:0000313" key="3">
    <source>
        <dbReference type="Proteomes" id="UP001314796"/>
    </source>
</evidence>
<sequence length="382" mass="45175">MLSQFVFLIPLGIAFVLLLQLLWSRRRKLKLKPLGRLYPKSILQKVVYAAEKYLLPSKASRAYSLYEGLLTYSKLTVGEFFAIKYVIIFIASLLIFSIHITNVSIYTKEIYTKYDLQGDELFSQSVQVLDEVKALEAELHYLKKSIGLISKKDSTDLPKEEIQGRILGLVLENSESLVEAQLPPMFIANRVYYRLYHYYQVRNFNYPYAIFVLILLYFLPDLFSIIYNYFIRADVRKELRFLKRLIILNGSIKPVNFLEVLTILMGKSKYYRKFLKEVENQNKKNTISNSDIYRKYIDKEQDIDVKLFFEKLDQANNYDFDQAIVNIENEFNIEKRQRIRNVKRQIEIINAWGIVGCFLLIGLLTMYMLIPWLQAYNMNQMF</sequence>
<accession>A0ABS2NLY7</accession>
<keyword evidence="1" id="KW-0812">Transmembrane</keyword>
<feature type="transmembrane region" description="Helical" evidence="1">
    <location>
        <begin position="208"/>
        <end position="230"/>
    </location>
</feature>
<dbReference type="RefSeq" id="WP_204399888.1">
    <property type="nucleotide sequence ID" value="NZ_JAFBEE010000001.1"/>
</dbReference>
<dbReference type="EMBL" id="JAFBEE010000001">
    <property type="protein sequence ID" value="MBM7613599.1"/>
    <property type="molecule type" value="Genomic_DNA"/>
</dbReference>
<gene>
    <name evidence="2" type="ORF">JOC73_000107</name>
</gene>
<keyword evidence="3" id="KW-1185">Reference proteome</keyword>
<feature type="transmembrane region" description="Helical" evidence="1">
    <location>
        <begin position="82"/>
        <end position="106"/>
    </location>
</feature>
<protein>
    <submittedName>
        <fullName evidence="2">Uncharacterized protein</fullName>
    </submittedName>
</protein>
<evidence type="ECO:0000256" key="1">
    <source>
        <dbReference type="SAM" id="Phobius"/>
    </source>
</evidence>
<feature type="transmembrane region" description="Helical" evidence="1">
    <location>
        <begin position="348"/>
        <end position="373"/>
    </location>
</feature>
<feature type="transmembrane region" description="Helical" evidence="1">
    <location>
        <begin position="6"/>
        <end position="23"/>
    </location>
</feature>
<reference evidence="2 3" key="1">
    <citation type="submission" date="2021-01" db="EMBL/GenBank/DDBJ databases">
        <title>Genomic Encyclopedia of Type Strains, Phase IV (KMG-IV): sequencing the most valuable type-strain genomes for metagenomic binning, comparative biology and taxonomic classification.</title>
        <authorList>
            <person name="Goeker M."/>
        </authorList>
    </citation>
    <scope>NUCLEOTIDE SEQUENCE [LARGE SCALE GENOMIC DNA]</scope>
    <source>
        <strain evidence="2 3">DSM 25890</strain>
    </source>
</reference>